<dbReference type="SUPFAM" id="SSF51905">
    <property type="entry name" value="FAD/NAD(P)-binding domain"/>
    <property type="match status" value="1"/>
</dbReference>
<evidence type="ECO:0000259" key="5">
    <source>
        <dbReference type="Pfam" id="PF22780"/>
    </source>
</evidence>
<keyword evidence="3" id="KW-0274">FAD</keyword>
<proteinExistence type="predicted"/>
<dbReference type="AlphaFoldDB" id="A0A6N3GFJ4"/>
<evidence type="ECO:0000256" key="2">
    <source>
        <dbReference type="ARBA" id="ARBA00022630"/>
    </source>
</evidence>
<organism evidence="6">
    <name type="scientific">Eubacterium limosum</name>
    <dbReference type="NCBI Taxonomy" id="1736"/>
    <lineage>
        <taxon>Bacteria</taxon>
        <taxon>Bacillati</taxon>
        <taxon>Bacillota</taxon>
        <taxon>Clostridia</taxon>
        <taxon>Eubacteriales</taxon>
        <taxon>Eubacteriaceae</taxon>
        <taxon>Eubacterium</taxon>
    </lineage>
</organism>
<dbReference type="PANTHER" id="PTHR42887">
    <property type="entry name" value="OS12G0638800 PROTEIN"/>
    <property type="match status" value="1"/>
</dbReference>
<dbReference type="PANTHER" id="PTHR42887:SF2">
    <property type="entry name" value="OS12G0638800 PROTEIN"/>
    <property type="match status" value="1"/>
</dbReference>
<evidence type="ECO:0000256" key="3">
    <source>
        <dbReference type="ARBA" id="ARBA00022827"/>
    </source>
</evidence>
<sequence length="401" mass="42591">MEKYMNDLIIIGGGAAGLAAAVAAKRSAPSMQVTVLEKKDKPGKKLRATGNGRCNITNTALATAPSTIAFFESLGIPAREDSEGRVYPFSESAPGVAEIFTDQLKVLGVKLQTNAPVRAISVEKGCFAVETEKKLFLGKTVILATGGKAGPAYGCSGDGYTLAKALGHHVTKTLPVLTGICCEDLPEALKGIRVKGKLSLICRDKVVFSEHGEVQFTDYGISGICVFNLSRYLKYLGEEKLEPYTIVLDLAPERSFAAMLSSWRRDTVLGEKACVDAVSGIIKPPLADLLLKQANIKEKRKLSELSVSEISALDGHLHRLRFKPVSTMGFKMAQCTAGGIAAAEVDGKTLASKIVPGLYFAGEILDYDGPCGGYNLDHAFNTGRCAAEAAVAAILQGDHHV</sequence>
<dbReference type="PRINTS" id="PR00411">
    <property type="entry name" value="PNDRDTASEI"/>
</dbReference>
<keyword evidence="2" id="KW-0285">Flavoprotein</keyword>
<dbReference type="SUPFAM" id="SSF160996">
    <property type="entry name" value="HI0933 insert domain-like"/>
    <property type="match status" value="1"/>
</dbReference>
<protein>
    <submittedName>
        <fullName evidence="6">Coenzyme A disulfide reductase</fullName>
    </submittedName>
</protein>
<gene>
    <name evidence="6" type="ORF">ELLFYP34_03852</name>
</gene>
<dbReference type="EMBL" id="CACRTR010000016">
    <property type="protein sequence ID" value="VYU62349.1"/>
    <property type="molecule type" value="Genomic_DNA"/>
</dbReference>
<feature type="domain" description="RsdA/BaiN/AoA(So)-like Rossmann fold-like" evidence="4">
    <location>
        <begin position="7"/>
        <end position="60"/>
    </location>
</feature>
<accession>A0A6N3GFJ4</accession>
<feature type="domain" description="RsdA/BaiN/AoA(So)-like Rossmann fold-like" evidence="4">
    <location>
        <begin position="66"/>
        <end position="388"/>
    </location>
</feature>
<dbReference type="InterPro" id="IPR055178">
    <property type="entry name" value="RsdA/BaiN/AoA(So)-like_dom"/>
</dbReference>
<dbReference type="Gene3D" id="1.10.8.260">
    <property type="entry name" value="HI0933 insert domain-like"/>
    <property type="match status" value="1"/>
</dbReference>
<dbReference type="NCBIfam" id="TIGR00275">
    <property type="entry name" value="aminoacetone oxidase family FAD-binding enzyme"/>
    <property type="match status" value="1"/>
</dbReference>
<evidence type="ECO:0000313" key="6">
    <source>
        <dbReference type="EMBL" id="VYU62349.1"/>
    </source>
</evidence>
<dbReference type="PRINTS" id="PR00368">
    <property type="entry name" value="FADPNR"/>
</dbReference>
<dbReference type="Gene3D" id="2.40.30.10">
    <property type="entry name" value="Translation factors"/>
    <property type="match status" value="1"/>
</dbReference>
<name>A0A6N3GFJ4_EUBLI</name>
<evidence type="ECO:0000259" key="4">
    <source>
        <dbReference type="Pfam" id="PF03486"/>
    </source>
</evidence>
<evidence type="ECO:0000256" key="1">
    <source>
        <dbReference type="ARBA" id="ARBA00001974"/>
    </source>
</evidence>
<dbReference type="InterPro" id="IPR023166">
    <property type="entry name" value="BaiN-like_dom_sf"/>
</dbReference>
<dbReference type="InterPro" id="IPR057661">
    <property type="entry name" value="RsdA/BaiN/AoA(So)_Rossmann"/>
</dbReference>
<dbReference type="Pfam" id="PF22780">
    <property type="entry name" value="HI0933_like_1st"/>
    <property type="match status" value="1"/>
</dbReference>
<reference evidence="6" key="1">
    <citation type="submission" date="2019-11" db="EMBL/GenBank/DDBJ databases">
        <authorList>
            <person name="Feng L."/>
        </authorList>
    </citation>
    <scope>NUCLEOTIDE SEQUENCE</scope>
    <source>
        <strain evidence="6">ElimosumLFYP34</strain>
    </source>
</reference>
<feature type="domain" description="RsdA/BaiN/AoA(So)-like insert" evidence="5">
    <location>
        <begin position="187"/>
        <end position="334"/>
    </location>
</feature>
<dbReference type="InterPro" id="IPR004792">
    <property type="entry name" value="BaiN-like"/>
</dbReference>
<comment type="cofactor">
    <cofactor evidence="1">
        <name>FAD</name>
        <dbReference type="ChEBI" id="CHEBI:57692"/>
    </cofactor>
</comment>
<dbReference type="Pfam" id="PF03486">
    <property type="entry name" value="HI0933_like"/>
    <property type="match status" value="2"/>
</dbReference>
<dbReference type="InterPro" id="IPR036188">
    <property type="entry name" value="FAD/NAD-bd_sf"/>
</dbReference>
<dbReference type="Gene3D" id="3.50.50.60">
    <property type="entry name" value="FAD/NAD(P)-binding domain"/>
    <property type="match status" value="2"/>
</dbReference>